<evidence type="ECO:0000256" key="2">
    <source>
        <dbReference type="SAM" id="SignalP"/>
    </source>
</evidence>
<evidence type="ECO:0000259" key="3">
    <source>
        <dbReference type="PROSITE" id="PS50835"/>
    </source>
</evidence>
<dbReference type="InterPro" id="IPR036179">
    <property type="entry name" value="Ig-like_dom_sf"/>
</dbReference>
<keyword evidence="4" id="KW-1185">Reference proteome</keyword>
<keyword evidence="2" id="KW-0732">Signal</keyword>
<dbReference type="SUPFAM" id="SSF48726">
    <property type="entry name" value="Immunoglobulin"/>
    <property type="match status" value="2"/>
</dbReference>
<dbReference type="InterPro" id="IPR003599">
    <property type="entry name" value="Ig_sub"/>
</dbReference>
<dbReference type="PANTHER" id="PTHR45889:SF8">
    <property type="entry name" value="IG-LIKE DOMAIN-CONTAINING PROTEIN"/>
    <property type="match status" value="1"/>
</dbReference>
<accession>A0A8B7XPY7</accession>
<dbReference type="InterPro" id="IPR013783">
    <property type="entry name" value="Ig-like_fold"/>
</dbReference>
<dbReference type="InterPro" id="IPR013098">
    <property type="entry name" value="Ig_I-set"/>
</dbReference>
<dbReference type="OrthoDB" id="438268at2759"/>
<keyword evidence="1" id="KW-1133">Transmembrane helix</keyword>
<keyword evidence="1" id="KW-0472">Membrane</keyword>
<protein>
    <submittedName>
        <fullName evidence="5">Uncharacterized protein LOC110974622 isoform X1</fullName>
    </submittedName>
</protein>
<dbReference type="Gene3D" id="2.60.40.10">
    <property type="entry name" value="Immunoglobulins"/>
    <property type="match status" value="2"/>
</dbReference>
<dbReference type="GeneID" id="110974622"/>
<dbReference type="PANTHER" id="PTHR45889">
    <property type="entry name" value="IG-LIKE DOMAIN-CONTAINING PROTEIN"/>
    <property type="match status" value="1"/>
</dbReference>
<feature type="domain" description="Ig-like" evidence="3">
    <location>
        <begin position="258"/>
        <end position="344"/>
    </location>
</feature>
<gene>
    <name evidence="5" type="primary">LOC110974622</name>
</gene>
<evidence type="ECO:0000256" key="1">
    <source>
        <dbReference type="SAM" id="Phobius"/>
    </source>
</evidence>
<dbReference type="Pfam" id="PF07679">
    <property type="entry name" value="I-set"/>
    <property type="match status" value="1"/>
</dbReference>
<dbReference type="KEGG" id="aplc:110974622"/>
<feature type="domain" description="Ig-like" evidence="3">
    <location>
        <begin position="35"/>
        <end position="138"/>
    </location>
</feature>
<sequence>MYISLYIIASACWLLMAAQGGNPEPHLKVRLPSSPTKISFLEEPSNVHVDQNGRVRLRCHLSGLQPYHIVTWSKNNQTISKGKQLTGDRFMIDRHRYTIAGGYRRGYYDLRIWDVVRLDTGNYSCSVYQAPTSNSSRSDHGPLLLKSRMSHVTVYYLPPLSYPECPTEMRYREIQVGETVPVCHSQKGFPPINLKLENPLDASRVKVDSTSVSDFIFVTLNITELENGMTYWCKASSKDFPYYQSRCQVGPLNVVYKPRAVIRPLRYAIHKTEDAVFVCEIESSPMSSQVSWNVHPPIESNRIELYDNNRTLQITGIRSDDDGRLLSCTATNSQGNDTAHRVLVVRQPDFIPHLEMTPAAANTSMPAKLDTSIPHCWNFAYRILVPTLIGIIVILILVIVVLLVRSKLWIFSKRLDEHSAQTEIMRPLTDYEIPPAIVPIDNKQLMLNIT</sequence>
<proteinExistence type="predicted"/>
<feature type="signal peptide" evidence="2">
    <location>
        <begin position="1"/>
        <end position="20"/>
    </location>
</feature>
<feature type="chain" id="PRO_5034030393" evidence="2">
    <location>
        <begin position="21"/>
        <end position="450"/>
    </location>
</feature>
<organism evidence="4 5">
    <name type="scientific">Acanthaster planci</name>
    <name type="common">Crown-of-thorns starfish</name>
    <dbReference type="NCBI Taxonomy" id="133434"/>
    <lineage>
        <taxon>Eukaryota</taxon>
        <taxon>Metazoa</taxon>
        <taxon>Echinodermata</taxon>
        <taxon>Eleutherozoa</taxon>
        <taxon>Asterozoa</taxon>
        <taxon>Asteroidea</taxon>
        <taxon>Valvatacea</taxon>
        <taxon>Valvatida</taxon>
        <taxon>Acanthasteridae</taxon>
        <taxon>Acanthaster</taxon>
    </lineage>
</organism>
<feature type="transmembrane region" description="Helical" evidence="1">
    <location>
        <begin position="379"/>
        <end position="404"/>
    </location>
</feature>
<dbReference type="PROSITE" id="PS50835">
    <property type="entry name" value="IG_LIKE"/>
    <property type="match status" value="2"/>
</dbReference>
<dbReference type="AlphaFoldDB" id="A0A8B7XPY7"/>
<dbReference type="Pfam" id="PF13927">
    <property type="entry name" value="Ig_3"/>
    <property type="match status" value="1"/>
</dbReference>
<dbReference type="RefSeq" id="XP_022082106.1">
    <property type="nucleotide sequence ID" value="XM_022226414.1"/>
</dbReference>
<reference evidence="5" key="1">
    <citation type="submission" date="2025-08" db="UniProtKB">
        <authorList>
            <consortium name="RefSeq"/>
        </authorList>
    </citation>
    <scope>IDENTIFICATION</scope>
</reference>
<keyword evidence="1" id="KW-0812">Transmembrane</keyword>
<dbReference type="InterPro" id="IPR007110">
    <property type="entry name" value="Ig-like_dom"/>
</dbReference>
<name>A0A8B7XPY7_ACAPL</name>
<evidence type="ECO:0000313" key="4">
    <source>
        <dbReference type="Proteomes" id="UP000694845"/>
    </source>
</evidence>
<evidence type="ECO:0000313" key="5">
    <source>
        <dbReference type="RefSeq" id="XP_022082106.1"/>
    </source>
</evidence>
<dbReference type="SMART" id="SM00409">
    <property type="entry name" value="IG"/>
    <property type="match status" value="2"/>
</dbReference>
<dbReference type="Proteomes" id="UP000694845">
    <property type="component" value="Unplaced"/>
</dbReference>